<dbReference type="PANTHER" id="PTHR14614:SF109">
    <property type="entry name" value="RIBOSOMAL LYSINE N-METHYLTRANSFERASE 5"/>
    <property type="match status" value="1"/>
</dbReference>
<reference evidence="2" key="1">
    <citation type="submission" date="2021-01" db="EMBL/GenBank/DDBJ databases">
        <authorList>
            <person name="Corre E."/>
            <person name="Pelletier E."/>
            <person name="Niang G."/>
            <person name="Scheremetjew M."/>
            <person name="Finn R."/>
            <person name="Kale V."/>
            <person name="Holt S."/>
            <person name="Cochrane G."/>
            <person name="Meng A."/>
            <person name="Brown T."/>
            <person name="Cohen L."/>
        </authorList>
    </citation>
    <scope>NUCLEOTIDE SEQUENCE</scope>
    <source>
        <strain evidence="2">NIES-381</strain>
    </source>
</reference>
<dbReference type="AlphaFoldDB" id="A0A7S1N0Y0"/>
<dbReference type="InterPro" id="IPR019410">
    <property type="entry name" value="Methyltransf_16"/>
</dbReference>
<feature type="region of interest" description="Disordered" evidence="1">
    <location>
        <begin position="255"/>
        <end position="325"/>
    </location>
</feature>
<feature type="region of interest" description="Disordered" evidence="1">
    <location>
        <begin position="1"/>
        <end position="34"/>
    </location>
</feature>
<accession>A0A7S1N0Y0</accession>
<dbReference type="PANTHER" id="PTHR14614">
    <property type="entry name" value="HEPATOCELLULAR CARCINOMA-ASSOCIATED ANTIGEN"/>
    <property type="match status" value="1"/>
</dbReference>
<evidence type="ECO:0008006" key="3">
    <source>
        <dbReference type="Google" id="ProtNLM"/>
    </source>
</evidence>
<gene>
    <name evidence="2" type="ORF">EGYM00392_LOCUS1631</name>
</gene>
<proteinExistence type="predicted"/>
<sequence>MSENSFAVAPVDAVAREEDPPRRTPAQPPARIPRDESDLCRYSLRVTSNQELHILSDPINSWGYATGNTLWTSSEELIDFFASSREYPEGYFRGRRVLELGAGLGAVGMALGKLGATVVCTDKAESLDLMRRNVEENFGASDGSNHVQVECLKWGTDKEKWPAACQGPFDLVVGSDVVYGPKRNYVALAQTLLEVTDPATEIIFAIPDRQESKTIAQDLTQRQFHSQRLMTIHKPHFENPVVIYRLSKKVDVPPPNGYSPATDCLSGAHLQTSPKLTPKQGPRGPRPPPLPQPRRMPSHNVHCYGSGSQHNQRPGGPYYREAERKDPNNCWGTTHAWGEWARDWKGSSQSSWSAQHPGRKHHHSWKEGPRHSCGHAARFYPGKRPASQMA</sequence>
<dbReference type="Gene3D" id="3.40.50.150">
    <property type="entry name" value="Vaccinia Virus protein VP39"/>
    <property type="match status" value="1"/>
</dbReference>
<protein>
    <recommendedName>
        <fullName evidence="3">Calmodulin-lysine N-methyltransferase</fullName>
    </recommendedName>
</protein>
<organism evidence="2">
    <name type="scientific">Eutreptiella gymnastica</name>
    <dbReference type="NCBI Taxonomy" id="73025"/>
    <lineage>
        <taxon>Eukaryota</taxon>
        <taxon>Discoba</taxon>
        <taxon>Euglenozoa</taxon>
        <taxon>Euglenida</taxon>
        <taxon>Spirocuta</taxon>
        <taxon>Euglenophyceae</taxon>
        <taxon>Eutreptiales</taxon>
        <taxon>Eutreptiaceae</taxon>
        <taxon>Eutreptiella</taxon>
    </lineage>
</organism>
<feature type="compositionally biased region" description="Pro residues" evidence="1">
    <location>
        <begin position="284"/>
        <end position="294"/>
    </location>
</feature>
<feature type="region of interest" description="Disordered" evidence="1">
    <location>
        <begin position="347"/>
        <end position="390"/>
    </location>
</feature>
<name>A0A7S1N0Y0_9EUGL</name>
<dbReference type="InterPro" id="IPR029063">
    <property type="entry name" value="SAM-dependent_MTases_sf"/>
</dbReference>
<dbReference type="SUPFAM" id="SSF53335">
    <property type="entry name" value="S-adenosyl-L-methionine-dependent methyltransferases"/>
    <property type="match status" value="1"/>
</dbReference>
<dbReference type="EMBL" id="HBGA01004871">
    <property type="protein sequence ID" value="CAD8990589.1"/>
    <property type="molecule type" value="Transcribed_RNA"/>
</dbReference>
<evidence type="ECO:0000256" key="1">
    <source>
        <dbReference type="SAM" id="MobiDB-lite"/>
    </source>
</evidence>
<evidence type="ECO:0000313" key="2">
    <source>
        <dbReference type="EMBL" id="CAD8990589.1"/>
    </source>
</evidence>
<dbReference type="Pfam" id="PF10294">
    <property type="entry name" value="Methyltransf_16"/>
    <property type="match status" value="1"/>
</dbReference>